<gene>
    <name evidence="1" type="ORF">HPB49_022880</name>
</gene>
<organism evidence="1 2">
    <name type="scientific">Dermacentor silvarum</name>
    <name type="common">Tick</name>
    <dbReference type="NCBI Taxonomy" id="543639"/>
    <lineage>
        <taxon>Eukaryota</taxon>
        <taxon>Metazoa</taxon>
        <taxon>Ecdysozoa</taxon>
        <taxon>Arthropoda</taxon>
        <taxon>Chelicerata</taxon>
        <taxon>Arachnida</taxon>
        <taxon>Acari</taxon>
        <taxon>Parasitiformes</taxon>
        <taxon>Ixodida</taxon>
        <taxon>Ixodoidea</taxon>
        <taxon>Ixodidae</taxon>
        <taxon>Rhipicephalinae</taxon>
        <taxon>Dermacentor</taxon>
    </lineage>
</organism>
<evidence type="ECO:0000313" key="1">
    <source>
        <dbReference type="EMBL" id="KAH7938369.1"/>
    </source>
</evidence>
<comment type="caution">
    <text evidence="1">The sequence shown here is derived from an EMBL/GenBank/DDBJ whole genome shotgun (WGS) entry which is preliminary data.</text>
</comment>
<protein>
    <submittedName>
        <fullName evidence="1">Uncharacterized protein</fullName>
    </submittedName>
</protein>
<keyword evidence="2" id="KW-1185">Reference proteome</keyword>
<evidence type="ECO:0000313" key="2">
    <source>
        <dbReference type="Proteomes" id="UP000821865"/>
    </source>
</evidence>
<proteinExistence type="predicted"/>
<dbReference type="EMBL" id="CM023477">
    <property type="protein sequence ID" value="KAH7938369.1"/>
    <property type="molecule type" value="Genomic_DNA"/>
</dbReference>
<name>A0ACB8CBW9_DERSI</name>
<sequence>MAQRDVVDDIKPSRIYAISSDSSTGMAGIDVDAQLLSKEHFTRLYNPPESIAATLAASIKDVLVTLTLSMEDLRGHCFDGAANMSGRLHGVQEVIRDEQPKSHYIHCGNHALDLALQENDGEHDGNRDSSARYEETPQSTLLLRCKLP</sequence>
<accession>A0ACB8CBW9</accession>
<dbReference type="Proteomes" id="UP000821865">
    <property type="component" value="Chromosome 8"/>
</dbReference>
<reference evidence="1" key="1">
    <citation type="submission" date="2020-05" db="EMBL/GenBank/DDBJ databases">
        <title>Large-scale comparative analyses of tick genomes elucidate their genetic diversity and vector capacities.</title>
        <authorList>
            <person name="Jia N."/>
            <person name="Wang J."/>
            <person name="Shi W."/>
            <person name="Du L."/>
            <person name="Sun Y."/>
            <person name="Zhan W."/>
            <person name="Jiang J."/>
            <person name="Wang Q."/>
            <person name="Zhang B."/>
            <person name="Ji P."/>
            <person name="Sakyi L.B."/>
            <person name="Cui X."/>
            <person name="Yuan T."/>
            <person name="Jiang B."/>
            <person name="Yang W."/>
            <person name="Lam T.T.-Y."/>
            <person name="Chang Q."/>
            <person name="Ding S."/>
            <person name="Wang X."/>
            <person name="Zhu J."/>
            <person name="Ruan X."/>
            <person name="Zhao L."/>
            <person name="Wei J."/>
            <person name="Que T."/>
            <person name="Du C."/>
            <person name="Cheng J."/>
            <person name="Dai P."/>
            <person name="Han X."/>
            <person name="Huang E."/>
            <person name="Gao Y."/>
            <person name="Liu J."/>
            <person name="Shao H."/>
            <person name="Ye R."/>
            <person name="Li L."/>
            <person name="Wei W."/>
            <person name="Wang X."/>
            <person name="Wang C."/>
            <person name="Yang T."/>
            <person name="Huo Q."/>
            <person name="Li W."/>
            <person name="Guo W."/>
            <person name="Chen H."/>
            <person name="Zhou L."/>
            <person name="Ni X."/>
            <person name="Tian J."/>
            <person name="Zhou Y."/>
            <person name="Sheng Y."/>
            <person name="Liu T."/>
            <person name="Pan Y."/>
            <person name="Xia L."/>
            <person name="Li J."/>
            <person name="Zhao F."/>
            <person name="Cao W."/>
        </authorList>
    </citation>
    <scope>NUCLEOTIDE SEQUENCE</scope>
    <source>
        <strain evidence="1">Dsil-2018</strain>
    </source>
</reference>